<evidence type="ECO:0000313" key="3">
    <source>
        <dbReference type="Proteomes" id="UP001054945"/>
    </source>
</evidence>
<feature type="compositionally biased region" description="Polar residues" evidence="1">
    <location>
        <begin position="42"/>
        <end position="53"/>
    </location>
</feature>
<gene>
    <name evidence="2" type="ORF">CEXT_139661</name>
</gene>
<dbReference type="EMBL" id="BPLR01007590">
    <property type="protein sequence ID" value="GIY18250.1"/>
    <property type="molecule type" value="Genomic_DNA"/>
</dbReference>
<proteinExistence type="predicted"/>
<protein>
    <submittedName>
        <fullName evidence="2">Uncharacterized protein</fullName>
    </submittedName>
</protein>
<feature type="region of interest" description="Disordered" evidence="1">
    <location>
        <begin position="36"/>
        <end position="66"/>
    </location>
</feature>
<keyword evidence="3" id="KW-1185">Reference proteome</keyword>
<sequence>MKTMFWRSRDIRLFPLADTELSLRSNYIKTKDCSPPGAEASLWNTSNPTTTFLSRPPHHPPEGTTPRKQLLREAGISSGRFHSVKFTSPVIVRFALIKNGELRCRIPGEGRRCY</sequence>
<dbReference type="AlphaFoldDB" id="A0AAV4R9U9"/>
<comment type="caution">
    <text evidence="2">The sequence shown here is derived from an EMBL/GenBank/DDBJ whole genome shotgun (WGS) entry which is preliminary data.</text>
</comment>
<name>A0AAV4R9U9_CAEEX</name>
<dbReference type="Proteomes" id="UP001054945">
    <property type="component" value="Unassembled WGS sequence"/>
</dbReference>
<organism evidence="2 3">
    <name type="scientific">Caerostris extrusa</name>
    <name type="common">Bark spider</name>
    <name type="synonym">Caerostris bankana</name>
    <dbReference type="NCBI Taxonomy" id="172846"/>
    <lineage>
        <taxon>Eukaryota</taxon>
        <taxon>Metazoa</taxon>
        <taxon>Ecdysozoa</taxon>
        <taxon>Arthropoda</taxon>
        <taxon>Chelicerata</taxon>
        <taxon>Arachnida</taxon>
        <taxon>Araneae</taxon>
        <taxon>Araneomorphae</taxon>
        <taxon>Entelegynae</taxon>
        <taxon>Araneoidea</taxon>
        <taxon>Araneidae</taxon>
        <taxon>Caerostris</taxon>
    </lineage>
</organism>
<evidence type="ECO:0000313" key="2">
    <source>
        <dbReference type="EMBL" id="GIY18250.1"/>
    </source>
</evidence>
<accession>A0AAV4R9U9</accession>
<evidence type="ECO:0000256" key="1">
    <source>
        <dbReference type="SAM" id="MobiDB-lite"/>
    </source>
</evidence>
<reference evidence="2 3" key="1">
    <citation type="submission" date="2021-06" db="EMBL/GenBank/DDBJ databases">
        <title>Caerostris extrusa draft genome.</title>
        <authorList>
            <person name="Kono N."/>
            <person name="Arakawa K."/>
        </authorList>
    </citation>
    <scope>NUCLEOTIDE SEQUENCE [LARGE SCALE GENOMIC DNA]</scope>
</reference>